<sequence>MVTLNRAKRMTKSVTKQVVEELNQAATHKQSILAIENALTAFNHRKEKAHDEEVKTGAATALYKQLALILHTNGADEEMMKLCSALEMVYRCSDEYRTASFQAIGDGLLTVMLQVIARSASGNIDHADLAIKSATRVLRHLSQADQLKVPMANHEGLLTALLIAIESEVSNDARVDALWILANLAYADKNEVMMANHQGLLDTVVEVAYEDIPEAQKQAAKVLSNLSCPIENKIPMAKRAKLLDALMLLMLKGSEKTAKYAAGAIQKLSIAKGNRVRLANHGDGSLLDALVKVAADDKIEDDTIQRAMKTLSNIAYKETAVTMGERDGLVETITKVTHESEISDTCSAGLSTVRVLATGIQYPEECYTELLKALVTLLRSHHREYRIAALESLKSHAIYAKNRIPIADTKGMLEALGACASEGAADERELAVTTVLNLTMEHNNLVFIASCYDVLSALIDVLQSGENREDALQAIVNLASQNVSMEYLAKHEGLMMTMLKFSTDDPSLKNTFKRLAAVM</sequence>
<dbReference type="InterPro" id="IPR011989">
    <property type="entry name" value="ARM-like"/>
</dbReference>
<dbReference type="PANTHER" id="PTHR47249:SF1">
    <property type="entry name" value="VACUOLAR PROTEIN 8"/>
    <property type="match status" value="1"/>
</dbReference>
<name>A0A7S1FVQ7_9STRA</name>
<dbReference type="GO" id="GO:0043495">
    <property type="term" value="F:protein-membrane adaptor activity"/>
    <property type="evidence" value="ECO:0007669"/>
    <property type="project" value="InterPro"/>
</dbReference>
<gene>
    <name evidence="3" type="ORF">CHYS00102_LOCUS18538</name>
</gene>
<keyword evidence="2" id="KW-0677">Repeat</keyword>
<dbReference type="InterPro" id="IPR016024">
    <property type="entry name" value="ARM-type_fold"/>
</dbReference>
<evidence type="ECO:0008006" key="4">
    <source>
        <dbReference type="Google" id="ProtNLM"/>
    </source>
</evidence>
<organism evidence="3">
    <name type="scientific">Corethron hystrix</name>
    <dbReference type="NCBI Taxonomy" id="216773"/>
    <lineage>
        <taxon>Eukaryota</taxon>
        <taxon>Sar</taxon>
        <taxon>Stramenopiles</taxon>
        <taxon>Ochrophyta</taxon>
        <taxon>Bacillariophyta</taxon>
        <taxon>Coscinodiscophyceae</taxon>
        <taxon>Corethrophycidae</taxon>
        <taxon>Corethrales</taxon>
        <taxon>Corethraceae</taxon>
        <taxon>Corethron</taxon>
    </lineage>
</organism>
<dbReference type="InterPro" id="IPR045156">
    <property type="entry name" value="Vac8"/>
</dbReference>
<dbReference type="PANTHER" id="PTHR47249">
    <property type="entry name" value="VACUOLAR PROTEIN 8"/>
    <property type="match status" value="1"/>
</dbReference>
<evidence type="ECO:0000313" key="3">
    <source>
        <dbReference type="EMBL" id="CAD8891332.1"/>
    </source>
</evidence>
<protein>
    <recommendedName>
        <fullName evidence="4">UNC-45/Cro1/She4 central domain-containing protein</fullName>
    </recommendedName>
</protein>
<dbReference type="EMBL" id="HBFR01025774">
    <property type="protein sequence ID" value="CAD8891332.1"/>
    <property type="molecule type" value="Transcribed_RNA"/>
</dbReference>
<evidence type="ECO:0000256" key="2">
    <source>
        <dbReference type="ARBA" id="ARBA00022737"/>
    </source>
</evidence>
<dbReference type="SUPFAM" id="SSF48371">
    <property type="entry name" value="ARM repeat"/>
    <property type="match status" value="1"/>
</dbReference>
<reference evidence="3" key="1">
    <citation type="submission" date="2021-01" db="EMBL/GenBank/DDBJ databases">
        <authorList>
            <person name="Corre E."/>
            <person name="Pelletier E."/>
            <person name="Niang G."/>
            <person name="Scheremetjew M."/>
            <person name="Finn R."/>
            <person name="Kale V."/>
            <person name="Holt S."/>
            <person name="Cochrane G."/>
            <person name="Meng A."/>
            <person name="Brown T."/>
            <person name="Cohen L."/>
        </authorList>
    </citation>
    <scope>NUCLEOTIDE SEQUENCE</scope>
    <source>
        <strain evidence="3">308</strain>
    </source>
</reference>
<comment type="similarity">
    <text evidence="1">Belongs to the beta-catenin family.</text>
</comment>
<accession>A0A7S1FVQ7</accession>
<dbReference type="AlphaFoldDB" id="A0A7S1FVQ7"/>
<dbReference type="Gene3D" id="1.25.10.10">
    <property type="entry name" value="Leucine-rich Repeat Variant"/>
    <property type="match status" value="2"/>
</dbReference>
<evidence type="ECO:0000256" key="1">
    <source>
        <dbReference type="ARBA" id="ARBA00005462"/>
    </source>
</evidence>
<proteinExistence type="inferred from homology"/>
<dbReference type="GO" id="GO:0071562">
    <property type="term" value="P:nucleus-vacuole junction assembly"/>
    <property type="evidence" value="ECO:0007669"/>
    <property type="project" value="InterPro"/>
</dbReference>